<keyword evidence="2" id="KW-0238">DNA-binding</keyword>
<keyword evidence="1" id="KW-0805">Transcription regulation</keyword>
<gene>
    <name evidence="5" type="ORF">A5866_002561</name>
</gene>
<evidence type="ECO:0000256" key="3">
    <source>
        <dbReference type="ARBA" id="ARBA00023163"/>
    </source>
</evidence>
<dbReference type="InterPro" id="IPR036390">
    <property type="entry name" value="WH_DNA-bd_sf"/>
</dbReference>
<dbReference type="PROSITE" id="PS51118">
    <property type="entry name" value="HTH_HXLR"/>
    <property type="match status" value="1"/>
</dbReference>
<name>A0ABZ2T846_9ENTE</name>
<dbReference type="EMBL" id="CP147248">
    <property type="protein sequence ID" value="WYJ87465.1"/>
    <property type="molecule type" value="Genomic_DNA"/>
</dbReference>
<organism evidence="5 6">
    <name type="scientific">Candidatus Enterococcus lemimoniae</name>
    <dbReference type="NCBI Taxonomy" id="1834167"/>
    <lineage>
        <taxon>Bacteria</taxon>
        <taxon>Bacillati</taxon>
        <taxon>Bacillota</taxon>
        <taxon>Bacilli</taxon>
        <taxon>Lactobacillales</taxon>
        <taxon>Enterococcaceae</taxon>
        <taxon>Enterococcus</taxon>
    </lineage>
</organism>
<keyword evidence="3" id="KW-0804">Transcription</keyword>
<evidence type="ECO:0000259" key="4">
    <source>
        <dbReference type="PROSITE" id="PS51118"/>
    </source>
</evidence>
<dbReference type="Pfam" id="PF01638">
    <property type="entry name" value="HxlR"/>
    <property type="match status" value="1"/>
</dbReference>
<dbReference type="InterPro" id="IPR011991">
    <property type="entry name" value="ArsR-like_HTH"/>
</dbReference>
<keyword evidence="6" id="KW-1185">Reference proteome</keyword>
<reference evidence="6" key="1">
    <citation type="submission" date="2017-05" db="EMBL/GenBank/DDBJ databases">
        <title>The Genome Sequence of EEnterococcus faecalis 9F2_4866.</title>
        <authorList>
            <consortium name="The Broad Institute Genomics Platform"/>
            <consortium name="The Broad Institute Genomic Center for Infectious Diseases"/>
            <person name="Earl A."/>
            <person name="Manson A."/>
            <person name="Schwartman J."/>
            <person name="Gilmore M."/>
            <person name="Abouelleil A."/>
            <person name="Cao P."/>
            <person name="Chapman S."/>
            <person name="Cusick C."/>
            <person name="Shea T."/>
            <person name="Young S."/>
            <person name="Neafsey D."/>
            <person name="Nusbaum C."/>
            <person name="Birren B."/>
        </authorList>
    </citation>
    <scope>NUCLEOTIDE SEQUENCE [LARGE SCALE GENOMIC DNA]</scope>
    <source>
        <strain evidence="6">12C11_DIV0727</strain>
    </source>
</reference>
<dbReference type="PANTHER" id="PTHR33204">
    <property type="entry name" value="TRANSCRIPTIONAL REGULATOR, MARR FAMILY"/>
    <property type="match status" value="1"/>
</dbReference>
<evidence type="ECO:0000256" key="1">
    <source>
        <dbReference type="ARBA" id="ARBA00023015"/>
    </source>
</evidence>
<dbReference type="InterPro" id="IPR002577">
    <property type="entry name" value="HTH_HxlR"/>
</dbReference>
<dbReference type="SUPFAM" id="SSF46785">
    <property type="entry name" value="Winged helix' DNA-binding domain"/>
    <property type="match status" value="1"/>
</dbReference>
<proteinExistence type="predicted"/>
<dbReference type="Gene3D" id="1.10.10.10">
    <property type="entry name" value="Winged helix-like DNA-binding domain superfamily/Winged helix DNA-binding domain"/>
    <property type="match status" value="1"/>
</dbReference>
<dbReference type="CDD" id="cd00090">
    <property type="entry name" value="HTH_ARSR"/>
    <property type="match status" value="1"/>
</dbReference>
<protein>
    <recommendedName>
        <fullName evidence="4">HTH hxlR-type domain-containing protein</fullName>
    </recommendedName>
</protein>
<dbReference type="PANTHER" id="PTHR33204:SF29">
    <property type="entry name" value="TRANSCRIPTIONAL REGULATOR"/>
    <property type="match status" value="1"/>
</dbReference>
<dbReference type="Proteomes" id="UP000195080">
    <property type="component" value="Chromosome"/>
</dbReference>
<evidence type="ECO:0000313" key="6">
    <source>
        <dbReference type="Proteomes" id="UP000195080"/>
    </source>
</evidence>
<feature type="domain" description="HTH hxlR-type" evidence="4">
    <location>
        <begin position="11"/>
        <end position="109"/>
    </location>
</feature>
<dbReference type="RefSeq" id="WP_086277159.1">
    <property type="nucleotide sequence ID" value="NZ_CP147248.1"/>
</dbReference>
<sequence>MAKVQDLYGVCPYFTSQKILSGKWAILILHHLDGETLRFSELEKRLGKITQSTLTKQLRALEENNLINRKVYNQVPPKVEYSLSELGILFKPVLASLAIWGNSYIDYLNKEKSNQNS</sequence>
<accession>A0ABZ2T846</accession>
<evidence type="ECO:0000313" key="5">
    <source>
        <dbReference type="EMBL" id="WYJ87465.1"/>
    </source>
</evidence>
<evidence type="ECO:0000256" key="2">
    <source>
        <dbReference type="ARBA" id="ARBA00023125"/>
    </source>
</evidence>
<dbReference type="InterPro" id="IPR036388">
    <property type="entry name" value="WH-like_DNA-bd_sf"/>
</dbReference>